<evidence type="ECO:0000256" key="2">
    <source>
        <dbReference type="ARBA" id="ARBA00022771"/>
    </source>
</evidence>
<keyword evidence="2 5" id="KW-0863">Zinc-finger</keyword>
<evidence type="ECO:0000256" key="6">
    <source>
        <dbReference type="SAM" id="MobiDB-lite"/>
    </source>
</evidence>
<feature type="compositionally biased region" description="Polar residues" evidence="6">
    <location>
        <begin position="599"/>
        <end position="612"/>
    </location>
</feature>
<gene>
    <name evidence="8" type="ORF">WJX73_002040</name>
</gene>
<feature type="compositionally biased region" description="Polar residues" evidence="6">
    <location>
        <begin position="527"/>
        <end position="536"/>
    </location>
</feature>
<accession>A0AAW1NN44</accession>
<feature type="zinc finger region" description="C3H1-type" evidence="5">
    <location>
        <begin position="99"/>
        <end position="127"/>
    </location>
</feature>
<feature type="compositionally biased region" description="Low complexity" evidence="6">
    <location>
        <begin position="14"/>
        <end position="24"/>
    </location>
</feature>
<feature type="region of interest" description="Disordered" evidence="6">
    <location>
        <begin position="1"/>
        <end position="51"/>
    </location>
</feature>
<dbReference type="GO" id="GO:0008270">
    <property type="term" value="F:zinc ion binding"/>
    <property type="evidence" value="ECO:0007669"/>
    <property type="project" value="UniProtKB-KW"/>
</dbReference>
<feature type="compositionally biased region" description="Polar residues" evidence="6">
    <location>
        <begin position="285"/>
        <end position="298"/>
    </location>
</feature>
<keyword evidence="9" id="KW-1185">Reference proteome</keyword>
<feature type="compositionally biased region" description="Polar residues" evidence="6">
    <location>
        <begin position="306"/>
        <end position="315"/>
    </location>
</feature>
<dbReference type="Pfam" id="PF25512">
    <property type="entry name" value="zf-CCCH_AtC3H23"/>
    <property type="match status" value="1"/>
</dbReference>
<feature type="compositionally biased region" description="Low complexity" evidence="6">
    <location>
        <begin position="553"/>
        <end position="579"/>
    </location>
</feature>
<name>A0AAW1NN44_9CHLO</name>
<keyword evidence="4" id="KW-0238">DNA-binding</keyword>
<dbReference type="Gene3D" id="3.30.1370.210">
    <property type="match status" value="1"/>
</dbReference>
<feature type="domain" description="C3H1-type" evidence="7">
    <location>
        <begin position="99"/>
        <end position="127"/>
    </location>
</feature>
<dbReference type="InterPro" id="IPR000571">
    <property type="entry name" value="Znf_CCCH"/>
</dbReference>
<evidence type="ECO:0000256" key="1">
    <source>
        <dbReference type="ARBA" id="ARBA00022723"/>
    </source>
</evidence>
<reference evidence="8 9" key="1">
    <citation type="journal article" date="2024" name="Nat. Commun.">
        <title>Phylogenomics reveals the evolutionary origins of lichenization in chlorophyte algae.</title>
        <authorList>
            <person name="Puginier C."/>
            <person name="Libourel C."/>
            <person name="Otte J."/>
            <person name="Skaloud P."/>
            <person name="Haon M."/>
            <person name="Grisel S."/>
            <person name="Petersen M."/>
            <person name="Berrin J.G."/>
            <person name="Delaux P.M."/>
            <person name="Dal Grande F."/>
            <person name="Keller J."/>
        </authorList>
    </citation>
    <scope>NUCLEOTIDE SEQUENCE [LARGE SCALE GENOMIC DNA]</scope>
    <source>
        <strain evidence="8 9">SAG 2036</strain>
    </source>
</reference>
<evidence type="ECO:0000313" key="9">
    <source>
        <dbReference type="Proteomes" id="UP001465755"/>
    </source>
</evidence>
<protein>
    <recommendedName>
        <fullName evidence="7">C3H1-type domain-containing protein</fullName>
    </recommendedName>
</protein>
<feature type="compositionally biased region" description="Polar residues" evidence="6">
    <location>
        <begin position="621"/>
        <end position="641"/>
    </location>
</feature>
<evidence type="ECO:0000256" key="4">
    <source>
        <dbReference type="ARBA" id="ARBA00023125"/>
    </source>
</evidence>
<sequence>MPVECLEPQPPLPSASAQSRAAQAFHLSARSPVAARSTPQAYPPHNAETMDSPQFKSDEFRMLIMKVQPCSKRFCHDWTVCPFAHPGEKARRRDPRVFNYTGIACPEMKKDNNCPRGDSCPYAHNVFEYWLHPTRYRTQLCNDGERCARHVCFFAHSLEELRVPATKPFVSPEALAHASMESARTSLEQQSLGGEAHALHAQDLAAQLAWLQLGGGLDHGAPPAPNLSHRILMGQEPRSSLGEAPGAMGDQVLNPNASAYLSQLARQHQLQLQLQQQQQQQQQQRGAFSSEQQRQQALSDHRLSQDHVNQQQNAQPEDFAWTQRITRARSKSDPLDLQSWAQQQPNHQAQDVQQQPSRSEGRSLDAALRALQLQPDRSGPGMFQGSNLFQGLSPDPFQPMHEAPAPQRQRNSSHSGHSGSSSRLTQGGSQGQLSLYGEPQPLQSYPLHGIDSSSAEAQSRHERSSHSQESQHAMGMLWGSSSGGGQAGRASLGQGPMGVGHQEPGQHPQQQQQQQLPLSASGHPLRSSFQQHTSYVPSDPQWERDRHQQYHMAQGQAAALRAAEQEGPARSSMSSSRTSGDQHSQAALLAGSVPDYSSWLLSSSTGAVSSNAPPGFAGPQSLPQAQTTSGLPSSSLHMSPF</sequence>
<dbReference type="InterPro" id="IPR036855">
    <property type="entry name" value="Znf_CCCH_sf"/>
</dbReference>
<dbReference type="InterPro" id="IPR057444">
    <property type="entry name" value="Znf-CCCH_AtC3H23-like"/>
</dbReference>
<dbReference type="EMBL" id="JALJOQ010000247">
    <property type="protein sequence ID" value="KAK9787486.1"/>
    <property type="molecule type" value="Genomic_DNA"/>
</dbReference>
<feature type="compositionally biased region" description="Low complexity" evidence="6">
    <location>
        <begin position="412"/>
        <end position="437"/>
    </location>
</feature>
<dbReference type="PANTHER" id="PTHR14493">
    <property type="entry name" value="UNKEMPT FAMILY MEMBER"/>
    <property type="match status" value="1"/>
</dbReference>
<feature type="region of interest" description="Disordered" evidence="6">
    <location>
        <begin position="341"/>
        <end position="363"/>
    </location>
</feature>
<dbReference type="PANTHER" id="PTHR14493:SF50">
    <property type="entry name" value="RING FINGER PROTEIN UNKEMPT"/>
    <property type="match status" value="1"/>
</dbReference>
<keyword evidence="3 5" id="KW-0862">Zinc</keyword>
<feature type="compositionally biased region" description="Polar residues" evidence="6">
    <location>
        <begin position="341"/>
        <end position="358"/>
    </location>
</feature>
<evidence type="ECO:0000259" key="7">
    <source>
        <dbReference type="PROSITE" id="PS50103"/>
    </source>
</evidence>
<feature type="region of interest" description="Disordered" evidence="6">
    <location>
        <begin position="276"/>
        <end position="320"/>
    </location>
</feature>
<dbReference type="AlphaFoldDB" id="A0AAW1NN44"/>
<dbReference type="GO" id="GO:0003677">
    <property type="term" value="F:DNA binding"/>
    <property type="evidence" value="ECO:0007669"/>
    <property type="project" value="UniProtKB-KW"/>
</dbReference>
<feature type="compositionally biased region" description="Low complexity" evidence="6">
    <location>
        <begin position="488"/>
        <end position="515"/>
    </location>
</feature>
<evidence type="ECO:0000256" key="3">
    <source>
        <dbReference type="ARBA" id="ARBA00022833"/>
    </source>
</evidence>
<dbReference type="PROSITE" id="PS50103">
    <property type="entry name" value="ZF_C3H1"/>
    <property type="match status" value="1"/>
</dbReference>
<keyword evidence="1 5" id="KW-0479">Metal-binding</keyword>
<dbReference type="Proteomes" id="UP001465755">
    <property type="component" value="Unassembled WGS sequence"/>
</dbReference>
<dbReference type="InterPro" id="IPR045234">
    <property type="entry name" value="Unkempt-like"/>
</dbReference>
<organism evidence="8 9">
    <name type="scientific">Symbiochloris irregularis</name>
    <dbReference type="NCBI Taxonomy" id="706552"/>
    <lineage>
        <taxon>Eukaryota</taxon>
        <taxon>Viridiplantae</taxon>
        <taxon>Chlorophyta</taxon>
        <taxon>core chlorophytes</taxon>
        <taxon>Trebouxiophyceae</taxon>
        <taxon>Trebouxiales</taxon>
        <taxon>Trebouxiaceae</taxon>
        <taxon>Symbiochloris</taxon>
    </lineage>
</organism>
<proteinExistence type="predicted"/>
<evidence type="ECO:0000256" key="5">
    <source>
        <dbReference type="PROSITE-ProRule" id="PRU00723"/>
    </source>
</evidence>
<evidence type="ECO:0000313" key="8">
    <source>
        <dbReference type="EMBL" id="KAK9787486.1"/>
    </source>
</evidence>
<dbReference type="SUPFAM" id="SSF90229">
    <property type="entry name" value="CCCH zinc finger"/>
    <property type="match status" value="1"/>
</dbReference>
<comment type="caution">
    <text evidence="8">The sequence shown here is derived from an EMBL/GenBank/DDBJ whole genome shotgun (WGS) entry which is preliminary data.</text>
</comment>
<feature type="region of interest" description="Disordered" evidence="6">
    <location>
        <begin position="375"/>
        <end position="641"/>
    </location>
</feature>